<keyword evidence="1" id="KW-0812">Transmembrane</keyword>
<feature type="transmembrane region" description="Helical" evidence="1">
    <location>
        <begin position="141"/>
        <end position="161"/>
    </location>
</feature>
<evidence type="ECO:0000313" key="2">
    <source>
        <dbReference type="EMBL" id="TXJ13651.1"/>
    </source>
</evidence>
<dbReference type="EMBL" id="SAXT01000001">
    <property type="protein sequence ID" value="TXJ13651.1"/>
    <property type="molecule type" value="Genomic_DNA"/>
</dbReference>
<name>A0A5C8CN72_9SPIR</name>
<feature type="transmembrane region" description="Helical" evidence="1">
    <location>
        <begin position="107"/>
        <end position="129"/>
    </location>
</feature>
<dbReference type="Proteomes" id="UP000325116">
    <property type="component" value="Unassembled WGS sequence"/>
</dbReference>
<keyword evidence="1" id="KW-1133">Transmembrane helix</keyword>
<feature type="transmembrane region" description="Helical" evidence="1">
    <location>
        <begin position="12"/>
        <end position="36"/>
    </location>
</feature>
<proteinExistence type="predicted"/>
<gene>
    <name evidence="2" type="ORF">EPJ80_02630</name>
</gene>
<feature type="transmembrane region" description="Helical" evidence="1">
    <location>
        <begin position="83"/>
        <end position="101"/>
    </location>
</feature>
<evidence type="ECO:0008006" key="4">
    <source>
        <dbReference type="Google" id="ProtNLM"/>
    </source>
</evidence>
<dbReference type="AlphaFoldDB" id="A0A5C8CN72"/>
<evidence type="ECO:0000313" key="3">
    <source>
        <dbReference type="Proteomes" id="UP000325116"/>
    </source>
</evidence>
<sequence>MIKHITKEKTKLFETLAFILLIGISLVSPIVVHYFGLKGTEFLPIFFALSLASYILNPLSLITLAIVSPLINSIITGMPQVPILYFLIFEGFSFSVLISILKNKFSFCILAPLSFIIARLSSILLVFLLKSNIEVWFNGFLKGYKGIIVNSLFAILIYLIFKDKRN</sequence>
<protein>
    <recommendedName>
        <fullName evidence="4">ECF transporter S component</fullName>
    </recommendedName>
</protein>
<feature type="transmembrane region" description="Helical" evidence="1">
    <location>
        <begin position="42"/>
        <end position="71"/>
    </location>
</feature>
<keyword evidence="1" id="KW-0472">Membrane</keyword>
<accession>A0A5C8CN72</accession>
<comment type="caution">
    <text evidence="2">The sequence shown here is derived from an EMBL/GenBank/DDBJ whole genome shotgun (WGS) entry which is preliminary data.</text>
</comment>
<dbReference type="RefSeq" id="WP_147757778.1">
    <property type="nucleotide sequence ID" value="NZ_SAXT01000001.1"/>
</dbReference>
<reference evidence="2 3" key="1">
    <citation type="journal article" date="1992" name="Lakartidningen">
        <title>[Penicillin V and not amoxicillin is the first choice preparation in acute otitis].</title>
        <authorList>
            <person name="Kamme C."/>
            <person name="Lundgren K."/>
            <person name="Prellner K."/>
        </authorList>
    </citation>
    <scope>NUCLEOTIDE SEQUENCE [LARGE SCALE GENOMIC DNA]</scope>
    <source>
        <strain evidence="2 3">W1</strain>
    </source>
</reference>
<evidence type="ECO:0000256" key="1">
    <source>
        <dbReference type="SAM" id="Phobius"/>
    </source>
</evidence>
<organism evidence="2 3">
    <name type="scientific">Brachyspira aalborgi</name>
    <dbReference type="NCBI Taxonomy" id="29522"/>
    <lineage>
        <taxon>Bacteria</taxon>
        <taxon>Pseudomonadati</taxon>
        <taxon>Spirochaetota</taxon>
        <taxon>Spirochaetia</taxon>
        <taxon>Brachyspirales</taxon>
        <taxon>Brachyspiraceae</taxon>
        <taxon>Brachyspira</taxon>
    </lineage>
</organism>